<evidence type="ECO:0000256" key="1">
    <source>
        <dbReference type="SAM" id="MobiDB-lite"/>
    </source>
</evidence>
<gene>
    <name evidence="2" type="ORF">AMS68_006648</name>
</gene>
<evidence type="ECO:0000313" key="2">
    <source>
        <dbReference type="EMBL" id="QIX01131.1"/>
    </source>
</evidence>
<reference evidence="2 3" key="1">
    <citation type="journal article" date="2016" name="Sci. Rep.">
        <title>Peltaster fructicola genome reveals evolution from an invasive phytopathogen to an ectophytic parasite.</title>
        <authorList>
            <person name="Xu C."/>
            <person name="Chen H."/>
            <person name="Gleason M.L."/>
            <person name="Xu J.R."/>
            <person name="Liu H."/>
            <person name="Zhang R."/>
            <person name="Sun G."/>
        </authorList>
    </citation>
    <scope>NUCLEOTIDE SEQUENCE [LARGE SCALE GENOMIC DNA]</scope>
    <source>
        <strain evidence="2 3">LNHT1506</strain>
    </source>
</reference>
<feature type="compositionally biased region" description="Basic and acidic residues" evidence="1">
    <location>
        <begin position="315"/>
        <end position="326"/>
    </location>
</feature>
<evidence type="ECO:0000313" key="3">
    <source>
        <dbReference type="Proteomes" id="UP000503462"/>
    </source>
</evidence>
<feature type="region of interest" description="Disordered" evidence="1">
    <location>
        <begin position="156"/>
        <end position="179"/>
    </location>
</feature>
<feature type="compositionally biased region" description="Polar residues" evidence="1">
    <location>
        <begin position="404"/>
        <end position="417"/>
    </location>
</feature>
<sequence>MPRLPRGQASTRGEQENTLVIPVGEFATVEHRDPNQSYDDYPAISSILLAQIYEDATDKDTWIPAIDKRVWFWRMRAWHCNNKTIGYADMADGCEGKKLRWNDPRQITLDPWLKSCEKNADAIRVAIVAGFRRSKTTSGGATGRFRPRAMPEEPVDQVGVFSNHRSSRNRRPDAGEDGSEEIDVIAQVKVDIEKTGQLGSVDLLVLAAFELTESLDEIKTFFLDACEWKSSNPRKSERKVGLKSLLPHDDYDLEIWVLPQERNNLKMYNWGLSPRLRVWDFTEHNHPEDTRYAPLYVEARVVPKKQSRPGQPSKATEKTSKRARDEPADEDNASDNGQDSTWRVDVRTSRGSAARQPAATSRRQHASTQRHVEQPSTSGRRRSGMASAPRQRGVARPVAKPRQTGVTNLSGRQQTSVHQRDASPVRSDAGESTDDGDEEDVS</sequence>
<feature type="region of interest" description="Disordered" evidence="1">
    <location>
        <begin position="302"/>
        <end position="442"/>
    </location>
</feature>
<dbReference type="EMBL" id="CP051142">
    <property type="protein sequence ID" value="QIX01131.1"/>
    <property type="molecule type" value="Genomic_DNA"/>
</dbReference>
<feature type="compositionally biased region" description="Polar residues" evidence="1">
    <location>
        <begin position="358"/>
        <end position="378"/>
    </location>
</feature>
<name>A0A6H0Y2J0_9PEZI</name>
<dbReference type="Proteomes" id="UP000503462">
    <property type="component" value="Chromosome 4"/>
</dbReference>
<organism evidence="2 3">
    <name type="scientific">Peltaster fructicola</name>
    <dbReference type="NCBI Taxonomy" id="286661"/>
    <lineage>
        <taxon>Eukaryota</taxon>
        <taxon>Fungi</taxon>
        <taxon>Dikarya</taxon>
        <taxon>Ascomycota</taxon>
        <taxon>Pezizomycotina</taxon>
        <taxon>Dothideomycetes</taxon>
        <taxon>Dothideomycetes incertae sedis</taxon>
        <taxon>Peltaster</taxon>
    </lineage>
</organism>
<proteinExistence type="predicted"/>
<dbReference type="AlphaFoldDB" id="A0A6H0Y2J0"/>
<accession>A0A6H0Y2J0</accession>
<protein>
    <submittedName>
        <fullName evidence="2">Uncharacterized protein</fullName>
    </submittedName>
</protein>
<feature type="compositionally biased region" description="Acidic residues" evidence="1">
    <location>
        <begin position="431"/>
        <end position="442"/>
    </location>
</feature>
<keyword evidence="3" id="KW-1185">Reference proteome</keyword>